<dbReference type="InterPro" id="IPR006195">
    <property type="entry name" value="aa-tRNA-synth_II"/>
</dbReference>
<evidence type="ECO:0000256" key="5">
    <source>
        <dbReference type="ARBA" id="ARBA00022490"/>
    </source>
</evidence>
<dbReference type="PROSITE" id="PS50862">
    <property type="entry name" value="AA_TRNA_LIGASE_II"/>
    <property type="match status" value="1"/>
</dbReference>
<dbReference type="GO" id="GO:0006427">
    <property type="term" value="P:histidyl-tRNA aminoacylation"/>
    <property type="evidence" value="ECO:0007669"/>
    <property type="project" value="TreeGrafter"/>
</dbReference>
<feature type="binding site" evidence="10">
    <location>
        <position position="130"/>
    </location>
    <ligand>
        <name>L-histidine</name>
        <dbReference type="ChEBI" id="CHEBI:57595"/>
    </ligand>
</feature>
<evidence type="ECO:0000256" key="4">
    <source>
        <dbReference type="ARBA" id="ARBA00020397"/>
    </source>
</evidence>
<keyword evidence="12" id="KW-0328">Glycosyltransferase</keyword>
<feature type="domain" description="Aminoacyl-transfer RNA synthetases class-II family profile" evidence="11">
    <location>
        <begin position="1"/>
        <end position="423"/>
    </location>
</feature>
<sequence length="423" mass="48782">MLNESKRVPEGVADVHSFDLEIKEKVTASLKKLYKSYGYRQVQTPTFEYYDLFLEIKGTIDKEKMVKLIDRDGKILVLRPDATIPIARMVATNYKNDDTYLKFSYFTNVFRSNDGQQSLTSRELTQAGVEFFGKQDIEADVEVITLAIKSIQKLGLEDFKIDLGQANYFKELMNISTVSNEQLREIRKRIEQKNVSELRQILDATDLNENYKKVVLAMPMLYGKPENVMEKAENIALNEEMKRELNHLRQVYERLADAGYEDYLSIDLGLINDLNYYTGIIFQGYVKGYGKPVVVGGRYDQLTKQFGSDLPATGFGFYLDDLMEVIKSSYMDEQVEMSSDFFVVYDEKNRKKGLATADLLREYGFIVESDIVEDKLENCVKKVQRRNIACILQVKEDAIVSIRGKETRKAYKDIEELKSEILT</sequence>
<evidence type="ECO:0000256" key="9">
    <source>
        <dbReference type="HAMAP-Rule" id="MF_00125"/>
    </source>
</evidence>
<evidence type="ECO:0000256" key="6">
    <source>
        <dbReference type="ARBA" id="ARBA00022605"/>
    </source>
</evidence>
<comment type="caution">
    <text evidence="12">The sequence shown here is derived from an EMBL/GenBank/DDBJ whole genome shotgun (WGS) entry which is preliminary data.</text>
</comment>
<dbReference type="InterPro" id="IPR004517">
    <property type="entry name" value="HisZ"/>
</dbReference>
<evidence type="ECO:0000256" key="2">
    <source>
        <dbReference type="ARBA" id="ARBA00004667"/>
    </source>
</evidence>
<comment type="miscellaneous">
    <text evidence="9">This function is generally fulfilled by the C-terminal part of HisG, which is missing in some bacteria such as this one.</text>
</comment>
<dbReference type="AlphaFoldDB" id="A0A841Q773"/>
<feature type="binding site" evidence="10">
    <location>
        <position position="126"/>
    </location>
    <ligand>
        <name>L-histidine</name>
        <dbReference type="ChEBI" id="CHEBI:57595"/>
    </ligand>
</feature>
<reference evidence="12 13" key="1">
    <citation type="submission" date="2020-08" db="EMBL/GenBank/DDBJ databases">
        <title>Genomic Encyclopedia of Type Strains, Phase IV (KMG-IV): sequencing the most valuable type-strain genomes for metagenomic binning, comparative biology and taxonomic classification.</title>
        <authorList>
            <person name="Goeker M."/>
        </authorList>
    </citation>
    <scope>NUCLEOTIDE SEQUENCE [LARGE SCALE GENOMIC DNA]</scope>
    <source>
        <strain evidence="12 13">DSM 19612</strain>
    </source>
</reference>
<dbReference type="GO" id="GO:0005737">
    <property type="term" value="C:cytoplasm"/>
    <property type="evidence" value="ECO:0007669"/>
    <property type="project" value="UniProtKB-SubCell"/>
</dbReference>
<keyword evidence="13" id="KW-1185">Reference proteome</keyword>
<keyword evidence="12" id="KW-0808">Transferase</keyword>
<comment type="similarity">
    <text evidence="3 9">Belongs to the class-II aminoacyl-tRNA synthetase family. HisZ subfamily.</text>
</comment>
<dbReference type="InterPro" id="IPR041715">
    <property type="entry name" value="HisRS-like_core"/>
</dbReference>
<evidence type="ECO:0000256" key="3">
    <source>
        <dbReference type="ARBA" id="ARBA00005539"/>
    </source>
</evidence>
<dbReference type="GO" id="GO:0016757">
    <property type="term" value="F:glycosyltransferase activity"/>
    <property type="evidence" value="ECO:0007669"/>
    <property type="project" value="UniProtKB-KW"/>
</dbReference>
<proteinExistence type="inferred from homology"/>
<keyword evidence="6 9" id="KW-0028">Amino-acid biosynthesis</keyword>
<evidence type="ECO:0000256" key="8">
    <source>
        <dbReference type="ARBA" id="ARBA00025246"/>
    </source>
</evidence>
<gene>
    <name evidence="9" type="primary">hisZ</name>
    <name evidence="12" type="ORF">HNQ94_002593</name>
</gene>
<dbReference type="NCBIfam" id="TIGR00443">
    <property type="entry name" value="hisZ_biosyn_reg"/>
    <property type="match status" value="1"/>
</dbReference>
<feature type="binding site" evidence="10">
    <location>
        <position position="111"/>
    </location>
    <ligand>
        <name>L-histidine</name>
        <dbReference type="ChEBI" id="CHEBI:57595"/>
    </ligand>
</feature>
<evidence type="ECO:0000256" key="1">
    <source>
        <dbReference type="ARBA" id="ARBA00004496"/>
    </source>
</evidence>
<name>A0A841Q773_9BACI</name>
<dbReference type="EMBL" id="JACHGH010000007">
    <property type="protein sequence ID" value="MBB6454142.1"/>
    <property type="molecule type" value="Genomic_DNA"/>
</dbReference>
<dbReference type="UniPathway" id="UPA00031">
    <property type="reaction ID" value="UER00006"/>
</dbReference>
<dbReference type="RefSeq" id="WP_174496763.1">
    <property type="nucleotide sequence ID" value="NZ_CADDWK010000009.1"/>
</dbReference>
<dbReference type="GO" id="GO:0140096">
    <property type="term" value="F:catalytic activity, acting on a protein"/>
    <property type="evidence" value="ECO:0007669"/>
    <property type="project" value="UniProtKB-ARBA"/>
</dbReference>
<evidence type="ECO:0000313" key="12">
    <source>
        <dbReference type="EMBL" id="MBB6454142.1"/>
    </source>
</evidence>
<dbReference type="HAMAP" id="MF_00125">
    <property type="entry name" value="HisZ"/>
    <property type="match status" value="1"/>
</dbReference>
<comment type="subcellular location">
    <subcellularLocation>
        <location evidence="1 9">Cytoplasm</location>
    </subcellularLocation>
</comment>
<dbReference type="Pfam" id="PF13393">
    <property type="entry name" value="tRNA-synt_His"/>
    <property type="match status" value="1"/>
</dbReference>
<comment type="function">
    <text evidence="8 9">Required for the first step of histidine biosynthesis. May allow the feedback regulation of ATP phosphoribosyltransferase activity by histidine.</text>
</comment>
<dbReference type="InterPro" id="IPR045864">
    <property type="entry name" value="aa-tRNA-synth_II/BPL/LPL"/>
</dbReference>
<feature type="binding site" evidence="10">
    <location>
        <begin position="81"/>
        <end position="83"/>
    </location>
    <ligand>
        <name>L-histidine</name>
        <dbReference type="ChEBI" id="CHEBI:57595"/>
    </ligand>
</feature>
<feature type="binding site" evidence="10">
    <location>
        <begin position="276"/>
        <end position="277"/>
    </location>
    <ligand>
        <name>L-histidine</name>
        <dbReference type="ChEBI" id="CHEBI:57595"/>
    </ligand>
</feature>
<dbReference type="SUPFAM" id="SSF55681">
    <property type="entry name" value="Class II aaRS and biotin synthetases"/>
    <property type="match status" value="1"/>
</dbReference>
<dbReference type="GO" id="GO:0000105">
    <property type="term" value="P:L-histidine biosynthetic process"/>
    <property type="evidence" value="ECO:0007669"/>
    <property type="project" value="UniProtKB-UniRule"/>
</dbReference>
<keyword evidence="5 9" id="KW-0963">Cytoplasm</keyword>
<comment type="subunit">
    <text evidence="9">Heteromultimer composed of HisG and HisZ subunits.</text>
</comment>
<comment type="pathway">
    <text evidence="2 9">Amino-acid biosynthesis; L-histidine biosynthesis; L-histidine from 5-phospho-alpha-D-ribose 1-diphosphate: step 1/9.</text>
</comment>
<dbReference type="Gene3D" id="3.30.930.10">
    <property type="entry name" value="Bira Bifunctional Protein, Domain 2"/>
    <property type="match status" value="1"/>
</dbReference>
<evidence type="ECO:0000256" key="7">
    <source>
        <dbReference type="ARBA" id="ARBA00023102"/>
    </source>
</evidence>
<protein>
    <recommendedName>
        <fullName evidence="4 9">ATP phosphoribosyltransferase regulatory subunit</fullName>
    </recommendedName>
</protein>
<dbReference type="PIRSF" id="PIRSF001549">
    <property type="entry name" value="His-tRNA_synth"/>
    <property type="match status" value="1"/>
</dbReference>
<dbReference type="Proteomes" id="UP000581688">
    <property type="component" value="Unassembled WGS sequence"/>
</dbReference>
<dbReference type="InterPro" id="IPR004516">
    <property type="entry name" value="HisRS/HisZ"/>
</dbReference>
<evidence type="ECO:0000256" key="10">
    <source>
        <dbReference type="PIRSR" id="PIRSR001549-1"/>
    </source>
</evidence>
<dbReference type="GO" id="GO:0004821">
    <property type="term" value="F:histidine-tRNA ligase activity"/>
    <property type="evidence" value="ECO:0007669"/>
    <property type="project" value="TreeGrafter"/>
</dbReference>
<organism evidence="12 13">
    <name type="scientific">Salirhabdus euzebyi</name>
    <dbReference type="NCBI Taxonomy" id="394506"/>
    <lineage>
        <taxon>Bacteria</taxon>
        <taxon>Bacillati</taxon>
        <taxon>Bacillota</taxon>
        <taxon>Bacilli</taxon>
        <taxon>Bacillales</taxon>
        <taxon>Bacillaceae</taxon>
        <taxon>Salirhabdus</taxon>
    </lineage>
</organism>
<dbReference type="PANTHER" id="PTHR43707:SF6">
    <property type="entry name" value="ATP PHOSPHORIBOSYLTRANSFERASE REGULATORY SUBUNIT"/>
    <property type="match status" value="1"/>
</dbReference>
<keyword evidence="7 9" id="KW-0368">Histidine biosynthesis</keyword>
<evidence type="ECO:0000313" key="13">
    <source>
        <dbReference type="Proteomes" id="UP000581688"/>
    </source>
</evidence>
<evidence type="ECO:0000259" key="11">
    <source>
        <dbReference type="PROSITE" id="PS50862"/>
    </source>
</evidence>
<dbReference type="CDD" id="cd00773">
    <property type="entry name" value="HisRS-like_core"/>
    <property type="match status" value="1"/>
</dbReference>
<accession>A0A841Q773</accession>
<dbReference type="PANTHER" id="PTHR43707">
    <property type="entry name" value="HISTIDYL-TRNA SYNTHETASE"/>
    <property type="match status" value="1"/>
</dbReference>